<protein>
    <submittedName>
        <fullName evidence="2">Uncharacterized protein</fullName>
    </submittedName>
</protein>
<keyword evidence="1" id="KW-0812">Transmembrane</keyword>
<gene>
    <name evidence="2" type="ORF">FHQ09_06150</name>
</gene>
<proteinExistence type="predicted"/>
<reference evidence="2 3" key="1">
    <citation type="submission" date="2019-06" db="EMBL/GenBank/DDBJ databases">
        <authorList>
            <person name="Mardanova A.M."/>
            <person name="Pudova D.S."/>
            <person name="Shagimardanova E.I."/>
            <person name="Gogoleva N.E."/>
            <person name="Lutfullin M.T."/>
            <person name="Hadieva G.F."/>
            <person name="Sharipova M.R."/>
        </authorList>
    </citation>
    <scope>NUCLEOTIDE SEQUENCE [LARGE SCALE GENOMIC DNA]</scope>
    <source>
        <strain evidence="2 3">MG-1</strain>
    </source>
</reference>
<keyword evidence="1" id="KW-1133">Transmembrane helix</keyword>
<accession>A0A5C4X2Q3</accession>
<sequence>MRTPPRNSRYFADLQKEIAKADRRRIDQWHAAMRRDGRVVLRTNLIKTFAMALISWLFVGAIILTFTVTPASTWNPMSPGFGGWPVFFLLVVFAIGLVLFGVGALLWTFVFPFVRPQFVVSRWGVESSGWKPGGRTTQFASSWSGVVDIGGEFHWRKGMLPDALNVTITARGATTHQNALIGNVRKPEMVTYRVLRELKAKPRDVLVFLREVHGAQTSHR</sequence>
<keyword evidence="1" id="KW-0472">Membrane</keyword>
<dbReference type="AlphaFoldDB" id="A0A5C4X2Q3"/>
<dbReference type="Proteomes" id="UP000314223">
    <property type="component" value="Unassembled WGS sequence"/>
</dbReference>
<dbReference type="EMBL" id="VDMQ01000003">
    <property type="protein sequence ID" value="TNM55827.1"/>
    <property type="molecule type" value="Genomic_DNA"/>
</dbReference>
<evidence type="ECO:0000313" key="3">
    <source>
        <dbReference type="Proteomes" id="UP000314223"/>
    </source>
</evidence>
<dbReference type="RefSeq" id="WP_139467966.1">
    <property type="nucleotide sequence ID" value="NZ_VDMQ01000003.1"/>
</dbReference>
<feature type="transmembrane region" description="Helical" evidence="1">
    <location>
        <begin position="86"/>
        <end position="114"/>
    </location>
</feature>
<organism evidence="2 3">
    <name type="scientific">Brevibacterium sediminis</name>
    <dbReference type="NCBI Taxonomy" id="1857024"/>
    <lineage>
        <taxon>Bacteria</taxon>
        <taxon>Bacillati</taxon>
        <taxon>Actinomycetota</taxon>
        <taxon>Actinomycetes</taxon>
        <taxon>Micrococcales</taxon>
        <taxon>Brevibacteriaceae</taxon>
        <taxon>Brevibacterium</taxon>
    </lineage>
</organism>
<feature type="transmembrane region" description="Helical" evidence="1">
    <location>
        <begin position="44"/>
        <end position="66"/>
    </location>
</feature>
<evidence type="ECO:0000256" key="1">
    <source>
        <dbReference type="SAM" id="Phobius"/>
    </source>
</evidence>
<evidence type="ECO:0000313" key="2">
    <source>
        <dbReference type="EMBL" id="TNM55827.1"/>
    </source>
</evidence>
<name>A0A5C4X2Q3_9MICO</name>
<comment type="caution">
    <text evidence="2">The sequence shown here is derived from an EMBL/GenBank/DDBJ whole genome shotgun (WGS) entry which is preliminary data.</text>
</comment>